<keyword evidence="5" id="KW-0053">Apoptosis</keyword>
<evidence type="ECO:0000256" key="10">
    <source>
        <dbReference type="ARBA" id="ARBA00023128"/>
    </source>
</evidence>
<dbReference type="GO" id="GO:0033108">
    <property type="term" value="P:mitochondrial respiratory chain complex assembly"/>
    <property type="evidence" value="ECO:0007669"/>
    <property type="project" value="TreeGrafter"/>
</dbReference>
<evidence type="ECO:0000313" key="16">
    <source>
        <dbReference type="Proteomes" id="UP000005408"/>
    </source>
</evidence>
<dbReference type="GO" id="GO:0016174">
    <property type="term" value="F:NAD(P)H oxidase H2O2-forming activity"/>
    <property type="evidence" value="ECO:0007669"/>
    <property type="project" value="TreeGrafter"/>
</dbReference>
<dbReference type="InterPro" id="IPR036188">
    <property type="entry name" value="FAD/NAD-bd_sf"/>
</dbReference>
<dbReference type="PANTHER" id="PTHR43557:SF4">
    <property type="entry name" value="APOPTOSIS-INDUCING FACTOR 1, MITOCHONDRIAL"/>
    <property type="match status" value="1"/>
</dbReference>
<evidence type="ECO:0000256" key="11">
    <source>
        <dbReference type="ARBA" id="ARBA00047786"/>
    </source>
</evidence>
<feature type="region of interest" description="Disordered" evidence="12">
    <location>
        <begin position="505"/>
        <end position="549"/>
    </location>
</feature>
<dbReference type="OMA" id="RSIFFEH"/>
<keyword evidence="6" id="KW-0274">FAD</keyword>
<organism evidence="15 16">
    <name type="scientific">Magallana gigas</name>
    <name type="common">Pacific oyster</name>
    <name type="synonym">Crassostrea gigas</name>
    <dbReference type="NCBI Taxonomy" id="29159"/>
    <lineage>
        <taxon>Eukaryota</taxon>
        <taxon>Metazoa</taxon>
        <taxon>Spiralia</taxon>
        <taxon>Lophotrochozoa</taxon>
        <taxon>Mollusca</taxon>
        <taxon>Bivalvia</taxon>
        <taxon>Autobranchia</taxon>
        <taxon>Pteriomorphia</taxon>
        <taxon>Ostreida</taxon>
        <taxon>Ostreoidea</taxon>
        <taxon>Ostreidae</taxon>
        <taxon>Magallana</taxon>
    </lineage>
</organism>
<dbReference type="Gene3D" id="3.50.50.60">
    <property type="entry name" value="FAD/NAD(P)-binding domain"/>
    <property type="match status" value="2"/>
</dbReference>
<dbReference type="SUPFAM" id="SSF51905">
    <property type="entry name" value="FAD/NAD(P)-binding domain"/>
    <property type="match status" value="1"/>
</dbReference>
<dbReference type="PRINTS" id="PR00411">
    <property type="entry name" value="PNDRDTASEI"/>
</dbReference>
<dbReference type="InterPro" id="IPR050446">
    <property type="entry name" value="FAD-oxidoreductase/Apoptosis"/>
</dbReference>
<dbReference type="InterPro" id="IPR029324">
    <property type="entry name" value="AIF_C"/>
</dbReference>
<feature type="compositionally biased region" description="Basic and acidic residues" evidence="12">
    <location>
        <begin position="538"/>
        <end position="549"/>
    </location>
</feature>
<evidence type="ECO:0000256" key="6">
    <source>
        <dbReference type="ARBA" id="ARBA00022827"/>
    </source>
</evidence>
<evidence type="ECO:0000256" key="1">
    <source>
        <dbReference type="ARBA" id="ARBA00001974"/>
    </source>
</evidence>
<feature type="compositionally biased region" description="Basic and acidic residues" evidence="12">
    <location>
        <begin position="111"/>
        <end position="126"/>
    </location>
</feature>
<dbReference type="Pfam" id="PF07992">
    <property type="entry name" value="Pyr_redox_2"/>
    <property type="match status" value="1"/>
</dbReference>
<evidence type="ECO:0000256" key="2">
    <source>
        <dbReference type="ARBA" id="ARBA00004173"/>
    </source>
</evidence>
<dbReference type="Pfam" id="PF14721">
    <property type="entry name" value="AIF_C"/>
    <property type="match status" value="1"/>
</dbReference>
<dbReference type="GO" id="GO:0005739">
    <property type="term" value="C:mitochondrion"/>
    <property type="evidence" value="ECO:0007669"/>
    <property type="project" value="UniProtKB-SubCell"/>
</dbReference>
<dbReference type="PRINTS" id="PR00368">
    <property type="entry name" value="FADPNR"/>
</dbReference>
<evidence type="ECO:0000256" key="8">
    <source>
        <dbReference type="ARBA" id="ARBA00023002"/>
    </source>
</evidence>
<dbReference type="PANTHER" id="PTHR43557">
    <property type="entry name" value="APOPTOSIS-INDUCING FACTOR 1"/>
    <property type="match status" value="1"/>
</dbReference>
<dbReference type="InterPro" id="IPR023753">
    <property type="entry name" value="FAD/NAD-binding_dom"/>
</dbReference>
<dbReference type="AlphaFoldDB" id="A0A8W8L5M8"/>
<dbReference type="OrthoDB" id="6029at2759"/>
<dbReference type="EnsemblMetazoa" id="G26572.1">
    <property type="protein sequence ID" value="G26572.1:cds"/>
    <property type="gene ID" value="G26572"/>
</dbReference>
<dbReference type="InterPro" id="IPR016156">
    <property type="entry name" value="FAD/NAD-linked_Rdtase_dimer_sf"/>
</dbReference>
<evidence type="ECO:0000313" key="15">
    <source>
        <dbReference type="EnsemblMetazoa" id="G26572.1:cds"/>
    </source>
</evidence>
<feature type="domain" description="Mitochondrial apoptosis-inducing factor C-terminal" evidence="14">
    <location>
        <begin position="459"/>
        <end position="586"/>
    </location>
</feature>
<evidence type="ECO:0000256" key="5">
    <source>
        <dbReference type="ARBA" id="ARBA00022703"/>
    </source>
</evidence>
<dbReference type="Proteomes" id="UP000005408">
    <property type="component" value="Unassembled WGS sequence"/>
</dbReference>
<evidence type="ECO:0000259" key="13">
    <source>
        <dbReference type="Pfam" id="PF07992"/>
    </source>
</evidence>
<evidence type="ECO:0000256" key="7">
    <source>
        <dbReference type="ARBA" id="ARBA00022946"/>
    </source>
</evidence>
<feature type="region of interest" description="Disordered" evidence="12">
    <location>
        <begin position="101"/>
        <end position="127"/>
    </location>
</feature>
<keyword evidence="8" id="KW-0560">Oxidoreductase</keyword>
<keyword evidence="9" id="KW-0520">NAD</keyword>
<dbReference type="GO" id="GO:0006915">
    <property type="term" value="P:apoptotic process"/>
    <property type="evidence" value="ECO:0007669"/>
    <property type="project" value="UniProtKB-KW"/>
</dbReference>
<keyword evidence="10" id="KW-0496">Mitochondrion</keyword>
<name>A0A8W8L5M8_MAGGI</name>
<accession>A0A8W8L5M8</accession>
<reference evidence="15" key="1">
    <citation type="submission" date="2022-08" db="UniProtKB">
        <authorList>
            <consortium name="EnsemblMetazoa"/>
        </authorList>
    </citation>
    <scope>IDENTIFICATION</scope>
    <source>
        <strain evidence="15">05x7-T-G4-1.051#20</strain>
    </source>
</reference>
<sequence>MHRLVPSSRLFSRSITSLPRKIKHNNCTYDHLCVRCLSNQSNQQGNHHEWSSRHSAYATVAATSIVSLYLLVKSLKRDEDRWSCYRSAYCQKKHVVPGAIPEAKASTLSKDNNKTTESEQTDKESSDTELPLYKYLIVGAGTSSVSAYRAIKARDPKAKILIIGEEPDVPYERPPLSKELWYVDPAVAKEYKIGKSKRDSIFYEPRPFYLSPKALQEAENGGVGLISGKKVVKLDGQKKKVWLNDGTEILYEKCLLATGGRPKNHPVMETADKDVQDRTILFRNTSDFTRLHEAVEKSKSVAIIGGGFLGSELACALGFKGLKTYQIIQEKGNLGTVLPEYLSKHTTEKVQESGVDVLTSLTVTEAQYNNNQVELTLSDGRKISVDKVVVCVGLEPNVDLAKTSNLELDEKHGGFRVNAELEAMSGLWVAGDVSCFYDIKLGRRRIEHHNHAWVSGKLAGENMTGASKMYRYQSIFWSDLEPYVSFQAIGIIDSNLETYSVFEKPPEKKRQRKKKTKESNLEIAKKTTEESLGTNQEVSKDTGSEEEKPKEEFNKGVIFYLRGGSIVGILLWNITGKIYRARQVISDGCRDEDLYEVAKLFFAPRKRRTED</sequence>
<evidence type="ECO:0000256" key="4">
    <source>
        <dbReference type="ARBA" id="ARBA00022630"/>
    </source>
</evidence>
<evidence type="ECO:0008006" key="17">
    <source>
        <dbReference type="Google" id="ProtNLM"/>
    </source>
</evidence>
<feature type="compositionally biased region" description="Basic residues" evidence="12">
    <location>
        <begin position="507"/>
        <end position="516"/>
    </location>
</feature>
<dbReference type="SUPFAM" id="SSF55424">
    <property type="entry name" value="FAD/NAD-linked reductases, dimerisation (C-terminal) domain"/>
    <property type="match status" value="1"/>
</dbReference>
<comment type="catalytic activity">
    <reaction evidence="11">
        <text>A + NADH + H(+) = AH2 + NAD(+)</text>
        <dbReference type="Rhea" id="RHEA:11356"/>
        <dbReference type="ChEBI" id="CHEBI:13193"/>
        <dbReference type="ChEBI" id="CHEBI:15378"/>
        <dbReference type="ChEBI" id="CHEBI:17499"/>
        <dbReference type="ChEBI" id="CHEBI:57540"/>
        <dbReference type="ChEBI" id="CHEBI:57945"/>
    </reaction>
</comment>
<evidence type="ECO:0000259" key="14">
    <source>
        <dbReference type="Pfam" id="PF14721"/>
    </source>
</evidence>
<evidence type="ECO:0000256" key="3">
    <source>
        <dbReference type="ARBA" id="ARBA00006442"/>
    </source>
</evidence>
<keyword evidence="7" id="KW-0809">Transit peptide</keyword>
<proteinExistence type="inferred from homology"/>
<comment type="cofactor">
    <cofactor evidence="1">
        <name>FAD</name>
        <dbReference type="ChEBI" id="CHEBI:57692"/>
    </cofactor>
</comment>
<keyword evidence="16" id="KW-1185">Reference proteome</keyword>
<dbReference type="Gene3D" id="3.30.390.30">
    <property type="match status" value="1"/>
</dbReference>
<comment type="subcellular location">
    <subcellularLocation>
        <location evidence="2">Mitochondrion</location>
    </subcellularLocation>
</comment>
<dbReference type="SMART" id="SM01353">
    <property type="entry name" value="AIF_C"/>
    <property type="match status" value="1"/>
</dbReference>
<dbReference type="GO" id="GO:0046983">
    <property type="term" value="F:protein dimerization activity"/>
    <property type="evidence" value="ECO:0007669"/>
    <property type="project" value="InterPro"/>
</dbReference>
<evidence type="ECO:0000256" key="12">
    <source>
        <dbReference type="SAM" id="MobiDB-lite"/>
    </source>
</evidence>
<keyword evidence="4" id="KW-0285">Flavoprotein</keyword>
<dbReference type="GO" id="GO:0071949">
    <property type="term" value="F:FAD binding"/>
    <property type="evidence" value="ECO:0007669"/>
    <property type="project" value="TreeGrafter"/>
</dbReference>
<feature type="compositionally biased region" description="Basic and acidic residues" evidence="12">
    <location>
        <begin position="517"/>
        <end position="529"/>
    </location>
</feature>
<protein>
    <recommendedName>
        <fullName evidence="17">Apoptosis-inducing factor 1, mitochondrial</fullName>
    </recommendedName>
</protein>
<evidence type="ECO:0000256" key="9">
    <source>
        <dbReference type="ARBA" id="ARBA00023027"/>
    </source>
</evidence>
<feature type="domain" description="FAD/NAD(P)-binding" evidence="13">
    <location>
        <begin position="133"/>
        <end position="455"/>
    </location>
</feature>
<comment type="similarity">
    <text evidence="3">Belongs to the FAD-dependent oxidoreductase family.</text>
</comment>